<feature type="transmembrane region" description="Helical" evidence="2">
    <location>
        <begin position="609"/>
        <end position="629"/>
    </location>
</feature>
<feature type="signal peptide" evidence="3">
    <location>
        <begin position="1"/>
        <end position="24"/>
    </location>
</feature>
<evidence type="ECO:0000256" key="2">
    <source>
        <dbReference type="SAM" id="Phobius"/>
    </source>
</evidence>
<keyword evidence="5" id="KW-1185">Reference proteome</keyword>
<keyword evidence="2" id="KW-1133">Transmembrane helix</keyword>
<dbReference type="OrthoDB" id="3264110at2"/>
<feature type="chain" id="PRO_5021884983" evidence="3">
    <location>
        <begin position="25"/>
        <end position="748"/>
    </location>
</feature>
<feature type="transmembrane region" description="Helical" evidence="2">
    <location>
        <begin position="397"/>
        <end position="420"/>
    </location>
</feature>
<feature type="transmembrane region" description="Helical" evidence="2">
    <location>
        <begin position="426"/>
        <end position="446"/>
    </location>
</feature>
<keyword evidence="2" id="KW-0812">Transmembrane</keyword>
<accession>A0A543KJW0</accession>
<keyword evidence="3" id="KW-0732">Signal</keyword>
<feature type="transmembrane region" description="Helical" evidence="2">
    <location>
        <begin position="370"/>
        <end position="390"/>
    </location>
</feature>
<dbReference type="EMBL" id="VFPU01000001">
    <property type="protein sequence ID" value="TQM95369.1"/>
    <property type="molecule type" value="Genomic_DNA"/>
</dbReference>
<evidence type="ECO:0000256" key="1">
    <source>
        <dbReference type="SAM" id="MobiDB-lite"/>
    </source>
</evidence>
<proteinExistence type="predicted"/>
<feature type="region of interest" description="Disordered" evidence="1">
    <location>
        <begin position="42"/>
        <end position="66"/>
    </location>
</feature>
<feature type="transmembrane region" description="Helical" evidence="2">
    <location>
        <begin position="723"/>
        <end position="742"/>
    </location>
</feature>
<sequence>MFWARRMAWGLVLLVLGSWLAALAASGIGAAPRLTDPTAVLGGTADPVLEGGGDEDGTGGPDEPLDAPRVVLVGIPNLTWDLISRDMTPTMSNLAGSGGSAALVLRGTHEVTCVADAWLTLGAGQRAAADVAGCGDAGSDAAALGDLLSEDAVDGEAWSRWQEAAADRSLRGELGTLAALAEAGGTCVSASSGPALLGATDADGEARLFGEDGNICAIHLVSAAPVAEPEDEDVELGSTGNPVTGEKMTEAAADRVVSSALSGLGPDSTLVVVGMGHTSDRAEAMALIVVPAEDARSGLLSSGSTRQEGLVQLTDLTPTLLDLAGIDPADVDTDGLLAGQPVTIEDATDDRQVEVARDLSTASALAKSSVLPVIGILAALVFPLLLLTALLRRGAWFRAVVTFAMAVPVATFLAGLVPWWRAGSPVTMLTLDVVAFAVVVALFGLLGPWRTSPLGPPAAVAALTLAVLGVDLLWSARLGLVSVLGLQPLTAGRFYGQGNVGYGIALGSFVVLAAALLTWLRPDGGNAAGRAGVASPGARAARAGRDADAPRPAGPREAALAVGLLGLAFLLLGAAPMAGADFGSVPSTVVAAGLLLLVALGVPWSARNLLGLAAVAVVVAALAMVLDWLRGAERRTHLGDFVQSVIDGDALGIVGRKLDQSLGILLDYPLSWLAVLALVLVAVVVIRRPAWSTPLWQEPGTHPAFVAGLVAIVLAWALNDSGIAVVALALAMLVAAALHVLGRSLARR</sequence>
<feature type="transmembrane region" description="Helical" evidence="2">
    <location>
        <begin position="500"/>
        <end position="520"/>
    </location>
</feature>
<evidence type="ECO:0000313" key="5">
    <source>
        <dbReference type="Proteomes" id="UP000315133"/>
    </source>
</evidence>
<feature type="transmembrane region" description="Helical" evidence="2">
    <location>
        <begin position="458"/>
        <end position="480"/>
    </location>
</feature>
<comment type="caution">
    <text evidence="4">The sequence shown here is derived from an EMBL/GenBank/DDBJ whole genome shotgun (WGS) entry which is preliminary data.</text>
</comment>
<dbReference type="Proteomes" id="UP000315133">
    <property type="component" value="Unassembled WGS sequence"/>
</dbReference>
<gene>
    <name evidence="4" type="ORF">FB476_0210</name>
</gene>
<evidence type="ECO:0000313" key="4">
    <source>
        <dbReference type="EMBL" id="TQM95369.1"/>
    </source>
</evidence>
<feature type="transmembrane region" description="Helical" evidence="2">
    <location>
        <begin position="699"/>
        <end position="717"/>
    </location>
</feature>
<reference evidence="4 5" key="1">
    <citation type="submission" date="2019-06" db="EMBL/GenBank/DDBJ databases">
        <title>Sequencing the genomes of 1000 actinobacteria strains.</title>
        <authorList>
            <person name="Klenk H.-P."/>
        </authorList>
    </citation>
    <scope>NUCLEOTIDE SEQUENCE [LARGE SCALE GENOMIC DNA]</scope>
    <source>
        <strain evidence="4 5">DSM 12362</strain>
    </source>
</reference>
<feature type="transmembrane region" description="Helical" evidence="2">
    <location>
        <begin position="670"/>
        <end position="687"/>
    </location>
</feature>
<dbReference type="RefSeq" id="WP_141817139.1">
    <property type="nucleotide sequence ID" value="NZ_BAAAIL010000003.1"/>
</dbReference>
<protein>
    <submittedName>
        <fullName evidence="4">Uncharacterized protein</fullName>
    </submittedName>
</protein>
<feature type="transmembrane region" description="Helical" evidence="2">
    <location>
        <begin position="558"/>
        <end position="578"/>
    </location>
</feature>
<name>A0A543KJW0_9MICO</name>
<organism evidence="4 5">
    <name type="scientific">Ornithinimicrobium humiphilum</name>
    <dbReference type="NCBI Taxonomy" id="125288"/>
    <lineage>
        <taxon>Bacteria</taxon>
        <taxon>Bacillati</taxon>
        <taxon>Actinomycetota</taxon>
        <taxon>Actinomycetes</taxon>
        <taxon>Micrococcales</taxon>
        <taxon>Ornithinimicrobiaceae</taxon>
        <taxon>Ornithinimicrobium</taxon>
    </lineage>
</organism>
<feature type="transmembrane region" description="Helical" evidence="2">
    <location>
        <begin position="584"/>
        <end position="602"/>
    </location>
</feature>
<keyword evidence="2" id="KW-0472">Membrane</keyword>
<evidence type="ECO:0000256" key="3">
    <source>
        <dbReference type="SAM" id="SignalP"/>
    </source>
</evidence>
<dbReference type="AlphaFoldDB" id="A0A543KJW0"/>